<evidence type="ECO:0000313" key="1">
    <source>
        <dbReference type="EMBL" id="KAF9523487.1"/>
    </source>
</evidence>
<keyword evidence="2" id="KW-1185">Reference proteome</keyword>
<sequence>MYSSKTNFSSLSLLSACLHQIDSDSDVLVIDLPILSISFSLLPSHAHRHRSFFTLVIIYIITPQPSTVLASLLAMRYGANDNCLAAALNRLFTSW</sequence>
<comment type="caution">
    <text evidence="1">The sequence shown here is derived from an EMBL/GenBank/DDBJ whole genome shotgun (WGS) entry which is preliminary data.</text>
</comment>
<evidence type="ECO:0000313" key="2">
    <source>
        <dbReference type="Proteomes" id="UP000807306"/>
    </source>
</evidence>
<accession>A0A9P6JJP6</accession>
<reference evidence="1" key="1">
    <citation type="submission" date="2020-11" db="EMBL/GenBank/DDBJ databases">
        <authorList>
            <consortium name="DOE Joint Genome Institute"/>
            <person name="Ahrendt S."/>
            <person name="Riley R."/>
            <person name="Andreopoulos W."/>
            <person name="Labutti K."/>
            <person name="Pangilinan J."/>
            <person name="Ruiz-Duenas F.J."/>
            <person name="Barrasa J.M."/>
            <person name="Sanchez-Garcia M."/>
            <person name="Camarero S."/>
            <person name="Miyauchi S."/>
            <person name="Serrano A."/>
            <person name="Linde D."/>
            <person name="Babiker R."/>
            <person name="Drula E."/>
            <person name="Ayuso-Fernandez I."/>
            <person name="Pacheco R."/>
            <person name="Padilla G."/>
            <person name="Ferreira P."/>
            <person name="Barriuso J."/>
            <person name="Kellner H."/>
            <person name="Castanera R."/>
            <person name="Alfaro M."/>
            <person name="Ramirez L."/>
            <person name="Pisabarro A.G."/>
            <person name="Kuo A."/>
            <person name="Tritt A."/>
            <person name="Lipzen A."/>
            <person name="He G."/>
            <person name="Yan M."/>
            <person name="Ng V."/>
            <person name="Cullen D."/>
            <person name="Martin F."/>
            <person name="Rosso M.-N."/>
            <person name="Henrissat B."/>
            <person name="Hibbett D."/>
            <person name="Martinez A.T."/>
            <person name="Grigoriev I.V."/>
        </authorList>
    </citation>
    <scope>NUCLEOTIDE SEQUENCE</scope>
    <source>
        <strain evidence="1">CBS 506.95</strain>
    </source>
</reference>
<gene>
    <name evidence="1" type="ORF">CPB83DRAFT_688443</name>
</gene>
<organism evidence="1 2">
    <name type="scientific">Crepidotus variabilis</name>
    <dbReference type="NCBI Taxonomy" id="179855"/>
    <lineage>
        <taxon>Eukaryota</taxon>
        <taxon>Fungi</taxon>
        <taxon>Dikarya</taxon>
        <taxon>Basidiomycota</taxon>
        <taxon>Agaricomycotina</taxon>
        <taxon>Agaricomycetes</taxon>
        <taxon>Agaricomycetidae</taxon>
        <taxon>Agaricales</taxon>
        <taxon>Agaricineae</taxon>
        <taxon>Crepidotaceae</taxon>
        <taxon>Crepidotus</taxon>
    </lineage>
</organism>
<name>A0A9P6JJP6_9AGAR</name>
<protein>
    <submittedName>
        <fullName evidence="1">Uncharacterized protein</fullName>
    </submittedName>
</protein>
<dbReference type="AlphaFoldDB" id="A0A9P6JJP6"/>
<proteinExistence type="predicted"/>
<dbReference type="PROSITE" id="PS51257">
    <property type="entry name" value="PROKAR_LIPOPROTEIN"/>
    <property type="match status" value="1"/>
</dbReference>
<dbReference type="Proteomes" id="UP000807306">
    <property type="component" value="Unassembled WGS sequence"/>
</dbReference>
<dbReference type="EMBL" id="MU157916">
    <property type="protein sequence ID" value="KAF9523487.1"/>
    <property type="molecule type" value="Genomic_DNA"/>
</dbReference>